<dbReference type="Proteomes" id="UP001457282">
    <property type="component" value="Unassembled WGS sequence"/>
</dbReference>
<protein>
    <submittedName>
        <fullName evidence="2">Uncharacterized protein</fullName>
    </submittedName>
</protein>
<keyword evidence="3" id="KW-1185">Reference proteome</keyword>
<keyword evidence="1" id="KW-1133">Transmembrane helix</keyword>
<sequence>MSSPYDDRIRTTTIHHQHPNPGFLVNFHSNLKVGTWELETRTMCSYSITSLSLRELRSMILMCFGSPEVLVVPVLLPLYMKI</sequence>
<organism evidence="2 3">
    <name type="scientific">Rubus argutus</name>
    <name type="common">Southern blackberry</name>
    <dbReference type="NCBI Taxonomy" id="59490"/>
    <lineage>
        <taxon>Eukaryota</taxon>
        <taxon>Viridiplantae</taxon>
        <taxon>Streptophyta</taxon>
        <taxon>Embryophyta</taxon>
        <taxon>Tracheophyta</taxon>
        <taxon>Spermatophyta</taxon>
        <taxon>Magnoliopsida</taxon>
        <taxon>eudicotyledons</taxon>
        <taxon>Gunneridae</taxon>
        <taxon>Pentapetalae</taxon>
        <taxon>rosids</taxon>
        <taxon>fabids</taxon>
        <taxon>Rosales</taxon>
        <taxon>Rosaceae</taxon>
        <taxon>Rosoideae</taxon>
        <taxon>Rosoideae incertae sedis</taxon>
        <taxon>Rubus</taxon>
    </lineage>
</organism>
<evidence type="ECO:0000256" key="1">
    <source>
        <dbReference type="SAM" id="Phobius"/>
    </source>
</evidence>
<proteinExistence type="predicted"/>
<comment type="caution">
    <text evidence="2">The sequence shown here is derived from an EMBL/GenBank/DDBJ whole genome shotgun (WGS) entry which is preliminary data.</text>
</comment>
<accession>A0AAW1XYL9</accession>
<dbReference type="AlphaFoldDB" id="A0AAW1XYL9"/>
<feature type="transmembrane region" description="Helical" evidence="1">
    <location>
        <begin position="59"/>
        <end position="80"/>
    </location>
</feature>
<keyword evidence="1" id="KW-0812">Transmembrane</keyword>
<evidence type="ECO:0000313" key="3">
    <source>
        <dbReference type="Proteomes" id="UP001457282"/>
    </source>
</evidence>
<reference evidence="2 3" key="1">
    <citation type="journal article" date="2023" name="G3 (Bethesda)">
        <title>A chromosome-length genome assembly and annotation of blackberry (Rubus argutus, cv. 'Hillquist').</title>
        <authorList>
            <person name="Bruna T."/>
            <person name="Aryal R."/>
            <person name="Dudchenko O."/>
            <person name="Sargent D.J."/>
            <person name="Mead D."/>
            <person name="Buti M."/>
            <person name="Cavallini A."/>
            <person name="Hytonen T."/>
            <person name="Andres J."/>
            <person name="Pham M."/>
            <person name="Weisz D."/>
            <person name="Mascagni F."/>
            <person name="Usai G."/>
            <person name="Natali L."/>
            <person name="Bassil N."/>
            <person name="Fernandez G.E."/>
            <person name="Lomsadze A."/>
            <person name="Armour M."/>
            <person name="Olukolu B."/>
            <person name="Poorten T."/>
            <person name="Britton C."/>
            <person name="Davik J."/>
            <person name="Ashrafi H."/>
            <person name="Aiden E.L."/>
            <person name="Borodovsky M."/>
            <person name="Worthington M."/>
        </authorList>
    </citation>
    <scope>NUCLEOTIDE SEQUENCE [LARGE SCALE GENOMIC DNA]</scope>
    <source>
        <strain evidence="2">PI 553951</strain>
    </source>
</reference>
<gene>
    <name evidence="2" type="ORF">M0R45_007521</name>
</gene>
<dbReference type="EMBL" id="JBEDUW010000002">
    <property type="protein sequence ID" value="KAK9941828.1"/>
    <property type="molecule type" value="Genomic_DNA"/>
</dbReference>
<evidence type="ECO:0000313" key="2">
    <source>
        <dbReference type="EMBL" id="KAK9941828.1"/>
    </source>
</evidence>
<name>A0AAW1XYL9_RUBAR</name>
<keyword evidence="1" id="KW-0472">Membrane</keyword>